<gene>
    <name evidence="2" type="ORF">EVA92_04570</name>
</gene>
<evidence type="ECO:0000313" key="3">
    <source>
        <dbReference type="Proteomes" id="UP000315825"/>
    </source>
</evidence>
<dbReference type="Pfam" id="PF07045">
    <property type="entry name" value="DUF1330"/>
    <property type="match status" value="1"/>
</dbReference>
<protein>
    <submittedName>
        <fullName evidence="2">DUF1330 domain-containing protein</fullName>
    </submittedName>
</protein>
<dbReference type="InterPro" id="IPR010753">
    <property type="entry name" value="DUF1330"/>
</dbReference>
<evidence type="ECO:0000313" key="2">
    <source>
        <dbReference type="EMBL" id="RZO25736.1"/>
    </source>
</evidence>
<dbReference type="EMBL" id="SHBE01000011">
    <property type="protein sequence ID" value="RZO25736.1"/>
    <property type="molecule type" value="Genomic_DNA"/>
</dbReference>
<feature type="domain" description="DUF1330" evidence="1">
    <location>
        <begin position="47"/>
        <end position="131"/>
    </location>
</feature>
<accession>A0A520MX23</accession>
<name>A0A520MX23_9GAMM</name>
<comment type="caution">
    <text evidence="2">The sequence shown here is derived from an EMBL/GenBank/DDBJ whole genome shotgun (WGS) entry which is preliminary data.</text>
</comment>
<dbReference type="InterPro" id="IPR011008">
    <property type="entry name" value="Dimeric_a/b-barrel"/>
</dbReference>
<organism evidence="2 3">
    <name type="scientific">SAR86 cluster bacterium</name>
    <dbReference type="NCBI Taxonomy" id="2030880"/>
    <lineage>
        <taxon>Bacteria</taxon>
        <taxon>Pseudomonadati</taxon>
        <taxon>Pseudomonadota</taxon>
        <taxon>Gammaproteobacteria</taxon>
        <taxon>SAR86 cluster</taxon>
    </lineage>
</organism>
<sequence length="135" mass="15391">MLITNQLRPNKDQMKLFMEFPDDSPIKMVNLLKFKDKASYDDGRTTDLSGQEAYAIYASEVIKHLEKVGAEVIFTSKVKGLLIGDAENLWDMVIIAKYPNKTAMIKMIMDSDYRESEQHRSAGLEGQLNIITQDE</sequence>
<dbReference type="Proteomes" id="UP000315825">
    <property type="component" value="Unassembled WGS sequence"/>
</dbReference>
<dbReference type="Gene3D" id="3.30.70.100">
    <property type="match status" value="1"/>
</dbReference>
<dbReference type="PANTHER" id="PTHR40257:SF1">
    <property type="entry name" value="DUF1330 DOMAIN-CONTAINING PROTEIN"/>
    <property type="match status" value="1"/>
</dbReference>
<evidence type="ECO:0000259" key="1">
    <source>
        <dbReference type="Pfam" id="PF07045"/>
    </source>
</evidence>
<dbReference type="PANTHER" id="PTHR40257">
    <property type="match status" value="1"/>
</dbReference>
<proteinExistence type="predicted"/>
<dbReference type="SUPFAM" id="SSF54909">
    <property type="entry name" value="Dimeric alpha+beta barrel"/>
    <property type="match status" value="1"/>
</dbReference>
<dbReference type="AlphaFoldDB" id="A0A520MX23"/>
<reference evidence="2 3" key="1">
    <citation type="submission" date="2019-02" db="EMBL/GenBank/DDBJ databases">
        <title>Prokaryotic population dynamics and viral predation in marine succession experiment using metagenomics: the confinement effect.</title>
        <authorList>
            <person name="Haro-Moreno J.M."/>
            <person name="Rodriguez-Valera F."/>
            <person name="Lopez-Perez M."/>
        </authorList>
    </citation>
    <scope>NUCLEOTIDE SEQUENCE [LARGE SCALE GENOMIC DNA]</scope>
    <source>
        <strain evidence="2">MED-G159</strain>
    </source>
</reference>